<dbReference type="PANTHER" id="PTHR24095">
    <property type="entry name" value="ACETYL-COENZYME A SYNTHETASE"/>
    <property type="match status" value="1"/>
</dbReference>
<dbReference type="OrthoDB" id="9778383at2"/>
<dbReference type="NCBIfam" id="NF001208">
    <property type="entry name" value="PRK00174.1"/>
    <property type="match status" value="1"/>
</dbReference>
<dbReference type="AlphaFoldDB" id="A0A1B7LEL9"/>
<evidence type="ECO:0000313" key="9">
    <source>
        <dbReference type="EMBL" id="OAT81724.1"/>
    </source>
</evidence>
<dbReference type="SUPFAM" id="SSF56801">
    <property type="entry name" value="Acetyl-CoA synthetase-like"/>
    <property type="match status" value="1"/>
</dbReference>
<dbReference type="InterPro" id="IPR042099">
    <property type="entry name" value="ANL_N_sf"/>
</dbReference>
<dbReference type="InterPro" id="IPR032387">
    <property type="entry name" value="ACAS_N"/>
</dbReference>
<dbReference type="Gene3D" id="3.30.300.30">
    <property type="match status" value="1"/>
</dbReference>
<dbReference type="Pfam" id="PF00501">
    <property type="entry name" value="AMP-binding"/>
    <property type="match status" value="1"/>
</dbReference>
<organism evidence="9 10">
    <name type="scientific">Desulfotomaculum copahuensis</name>
    <dbReference type="NCBI Taxonomy" id="1838280"/>
    <lineage>
        <taxon>Bacteria</taxon>
        <taxon>Bacillati</taxon>
        <taxon>Bacillota</taxon>
        <taxon>Clostridia</taxon>
        <taxon>Eubacteriales</taxon>
        <taxon>Desulfotomaculaceae</taxon>
        <taxon>Desulfotomaculum</taxon>
    </lineage>
</organism>
<feature type="domain" description="AMP-dependent synthetase/ligase" evidence="6">
    <location>
        <begin position="81"/>
        <end position="464"/>
    </location>
</feature>
<dbReference type="EMBL" id="LYVF01000158">
    <property type="protein sequence ID" value="OAT81724.1"/>
    <property type="molecule type" value="Genomic_DNA"/>
</dbReference>
<dbReference type="Pfam" id="PF13193">
    <property type="entry name" value="AMP-binding_C"/>
    <property type="match status" value="1"/>
</dbReference>
<evidence type="ECO:0000256" key="5">
    <source>
        <dbReference type="ARBA" id="ARBA00022990"/>
    </source>
</evidence>
<evidence type="ECO:0000259" key="8">
    <source>
        <dbReference type="Pfam" id="PF16177"/>
    </source>
</evidence>
<dbReference type="Pfam" id="PF16177">
    <property type="entry name" value="ACAS_N"/>
    <property type="match status" value="1"/>
</dbReference>
<dbReference type="GO" id="GO:0005524">
    <property type="term" value="F:ATP binding"/>
    <property type="evidence" value="ECO:0007669"/>
    <property type="project" value="UniProtKB-KW"/>
</dbReference>
<sequence length="646" mass="71839">MGANKAGTGLVPPQVKSFMRWAEDDVEGFWENAAIKAAHDIHWFRKWDKVFTWEYPTFKWFEGGLTNISYNCLDYNIQRGRGGRAAIIAESGETGEIRTVTYAQLLHLVGQYAAALRGLGVQKGDRIAIYMPTSIESVAAMLACARVGAIHVVIFAGFSSVAVADRLNISGAQYMLIQDEGSRRGKPIDLKKIVDEGLDMCPPEQIKKVVVLNKGGNPPMKPGRDIFWEEFLAGGEGQSTAVEIMESNEPLFLLPTSGTTAKPKVTVQKHGGYQMYVYSMGKWIYDLQDSDIWFCTSDIGWIVGHSFNVYGPLLAGCTTILYEGTPDYPRKDMWWDVVERNKVTAMWLSPTGVRGLMRLGIEHAQKHDLSTVKRIFCAGEVLNPPAWQWLQEDVFDNRIPVIDHMWQTETSGPIFANPYGLGMIPIKPGSAGIPVPGIVARVVDEKTGEPVAPGEKGVVIIKRPFPGLTSTLWNNEETYQREYWERLPVTKGSYYCGDAASLDEDGYLWFAGRSDEVIKIAAHRIGTIEIENALISHPAVVESGVSGVPDELRGEVACAFVVLKSGYEPSEELKKELINHVRNTMGAIVVMRDIQFISTLPKTRSGKIMRRVMRTLWAEKELGDLSTIEEEASVSEIREAIKKMRG</sequence>
<dbReference type="Proteomes" id="UP000078532">
    <property type="component" value="Unassembled WGS sequence"/>
</dbReference>
<keyword evidence="3" id="KW-0547">Nucleotide-binding</keyword>
<evidence type="ECO:0000256" key="2">
    <source>
        <dbReference type="ARBA" id="ARBA00022598"/>
    </source>
</evidence>
<dbReference type="GO" id="GO:0006085">
    <property type="term" value="P:acetyl-CoA biosynthetic process"/>
    <property type="evidence" value="ECO:0007669"/>
    <property type="project" value="TreeGrafter"/>
</dbReference>
<name>A0A1B7LEL9_9FIRM</name>
<accession>A0A1B7LEL9</accession>
<reference evidence="9 10" key="1">
    <citation type="submission" date="2016-04" db="EMBL/GenBank/DDBJ databases">
        <authorList>
            <person name="Evans L.H."/>
            <person name="Alamgir A."/>
            <person name="Owens N."/>
            <person name="Weber N.D."/>
            <person name="Virtaneva K."/>
            <person name="Barbian K."/>
            <person name="Babar A."/>
            <person name="Rosenke K."/>
        </authorList>
    </citation>
    <scope>NUCLEOTIDE SEQUENCE [LARGE SCALE GENOMIC DNA]</scope>
    <source>
        <strain evidence="9 10">LMa1</strain>
    </source>
</reference>
<dbReference type="Gene3D" id="3.40.50.12780">
    <property type="entry name" value="N-terminal domain of ligase-like"/>
    <property type="match status" value="1"/>
</dbReference>
<keyword evidence="10" id="KW-1185">Reference proteome</keyword>
<gene>
    <name evidence="9" type="ORF">A6M21_09960</name>
</gene>
<evidence type="ECO:0000313" key="10">
    <source>
        <dbReference type="Proteomes" id="UP000078532"/>
    </source>
</evidence>
<comment type="similarity">
    <text evidence="1">Belongs to the ATP-dependent AMP-binding enzyme family.</text>
</comment>
<dbReference type="PANTHER" id="PTHR24095:SF232">
    <property type="entry name" value="ACETYL-COENZYME A SYNTHETASE"/>
    <property type="match status" value="1"/>
</dbReference>
<dbReference type="InterPro" id="IPR025110">
    <property type="entry name" value="AMP-bd_C"/>
</dbReference>
<feature type="domain" description="AMP-binding enzyme C-terminal" evidence="7">
    <location>
        <begin position="529"/>
        <end position="607"/>
    </location>
</feature>
<dbReference type="RefSeq" id="WP_066668154.1">
    <property type="nucleotide sequence ID" value="NZ_LYVF01000158.1"/>
</dbReference>
<dbReference type="InterPro" id="IPR000873">
    <property type="entry name" value="AMP-dep_synth/lig_dom"/>
</dbReference>
<evidence type="ECO:0000256" key="3">
    <source>
        <dbReference type="ARBA" id="ARBA00022741"/>
    </source>
</evidence>
<evidence type="ECO:0000256" key="4">
    <source>
        <dbReference type="ARBA" id="ARBA00022840"/>
    </source>
</evidence>
<evidence type="ECO:0000259" key="7">
    <source>
        <dbReference type="Pfam" id="PF13193"/>
    </source>
</evidence>
<dbReference type="InterPro" id="IPR045851">
    <property type="entry name" value="AMP-bd_C_sf"/>
</dbReference>
<feature type="domain" description="Acetyl-coenzyme A synthetase N-terminal" evidence="8">
    <location>
        <begin position="16"/>
        <end position="72"/>
    </location>
</feature>
<keyword evidence="5" id="KW-0007">Acetylation</keyword>
<proteinExistence type="inferred from homology"/>
<keyword evidence="4" id="KW-0067">ATP-binding</keyword>
<evidence type="ECO:0000259" key="6">
    <source>
        <dbReference type="Pfam" id="PF00501"/>
    </source>
</evidence>
<keyword evidence="2" id="KW-0436">Ligase</keyword>
<dbReference type="GO" id="GO:0003987">
    <property type="term" value="F:acetate-CoA ligase activity"/>
    <property type="evidence" value="ECO:0007669"/>
    <property type="project" value="TreeGrafter"/>
</dbReference>
<protein>
    <submittedName>
        <fullName evidence="9">Acetyl-CoA synthetase</fullName>
    </submittedName>
</protein>
<dbReference type="STRING" id="1838280.A6M21_09960"/>
<evidence type="ECO:0000256" key="1">
    <source>
        <dbReference type="ARBA" id="ARBA00006432"/>
    </source>
</evidence>
<comment type="caution">
    <text evidence="9">The sequence shown here is derived from an EMBL/GenBank/DDBJ whole genome shotgun (WGS) entry which is preliminary data.</text>
</comment>